<sequence>MFSRPSAGARGPYDAAFLPRLTLTLRAADEPVTAPVAKLGGEPVWLEEPCWPVDPVTGHPLVFIGQFPVPGDELRLAYLFVGEDGRIMGGLGPQDGDGLLLVQPGGRIPPFASIGSTDTRGRTLWRWGPDEEEIPVEFHVDFATAPDHLERQVARDVAWEAFMRGDSPDDVDFFGADLVEYLGGTASFPHTTAQVEEPWLFFIRLQDSPDDGDRYFLNFGYGYGFGFLSPDRLEGRFYWESS</sequence>
<dbReference type="EMBL" id="BAABIS010000001">
    <property type="protein sequence ID" value="GAA4876979.1"/>
    <property type="molecule type" value="Genomic_DNA"/>
</dbReference>
<evidence type="ECO:0008006" key="3">
    <source>
        <dbReference type="Google" id="ProtNLM"/>
    </source>
</evidence>
<evidence type="ECO:0000313" key="2">
    <source>
        <dbReference type="Proteomes" id="UP001501752"/>
    </source>
</evidence>
<protein>
    <recommendedName>
        <fullName evidence="3">DUF1963 domain-containing protein</fullName>
    </recommendedName>
</protein>
<dbReference type="RefSeq" id="WP_345700561.1">
    <property type="nucleotide sequence ID" value="NZ_BAABIS010000001.1"/>
</dbReference>
<organism evidence="1 2">
    <name type="scientific">Kitasatospora terrestris</name>
    <dbReference type="NCBI Taxonomy" id="258051"/>
    <lineage>
        <taxon>Bacteria</taxon>
        <taxon>Bacillati</taxon>
        <taxon>Actinomycetota</taxon>
        <taxon>Actinomycetes</taxon>
        <taxon>Kitasatosporales</taxon>
        <taxon>Streptomycetaceae</taxon>
        <taxon>Kitasatospora</taxon>
    </lineage>
</organism>
<proteinExistence type="predicted"/>
<name>A0ABP9EES1_9ACTN</name>
<reference evidence="2" key="1">
    <citation type="journal article" date="2019" name="Int. J. Syst. Evol. Microbiol.">
        <title>The Global Catalogue of Microorganisms (GCM) 10K type strain sequencing project: providing services to taxonomists for standard genome sequencing and annotation.</title>
        <authorList>
            <consortium name="The Broad Institute Genomics Platform"/>
            <consortium name="The Broad Institute Genome Sequencing Center for Infectious Disease"/>
            <person name="Wu L."/>
            <person name="Ma J."/>
        </authorList>
    </citation>
    <scope>NUCLEOTIDE SEQUENCE [LARGE SCALE GENOMIC DNA]</scope>
    <source>
        <strain evidence="2">JCM 13006</strain>
    </source>
</reference>
<comment type="caution">
    <text evidence="1">The sequence shown here is derived from an EMBL/GenBank/DDBJ whole genome shotgun (WGS) entry which is preliminary data.</text>
</comment>
<evidence type="ECO:0000313" key="1">
    <source>
        <dbReference type="EMBL" id="GAA4876979.1"/>
    </source>
</evidence>
<gene>
    <name evidence="1" type="ORF">GCM10023235_66030</name>
</gene>
<accession>A0ABP9EES1</accession>
<keyword evidence="2" id="KW-1185">Reference proteome</keyword>
<dbReference type="Proteomes" id="UP001501752">
    <property type="component" value="Unassembled WGS sequence"/>
</dbReference>